<evidence type="ECO:0000259" key="3">
    <source>
        <dbReference type="Pfam" id="PF10708"/>
    </source>
</evidence>
<keyword evidence="2" id="KW-0812">Transmembrane</keyword>
<keyword evidence="2" id="KW-0472">Membrane</keyword>
<proteinExistence type="predicted"/>
<dbReference type="Proteomes" id="UP000269289">
    <property type="component" value="Unassembled WGS sequence"/>
</dbReference>
<evidence type="ECO:0000256" key="2">
    <source>
        <dbReference type="SAM" id="Phobius"/>
    </source>
</evidence>
<feature type="domain" description="DUF2510" evidence="3">
    <location>
        <begin position="15"/>
        <end position="46"/>
    </location>
</feature>
<organism evidence="4 5">
    <name type="scientific">Cellulomonas triticagri</name>
    <dbReference type="NCBI Taxonomy" id="2483352"/>
    <lineage>
        <taxon>Bacteria</taxon>
        <taxon>Bacillati</taxon>
        <taxon>Actinomycetota</taxon>
        <taxon>Actinomycetes</taxon>
        <taxon>Micrococcales</taxon>
        <taxon>Cellulomonadaceae</taxon>
        <taxon>Cellulomonas</taxon>
    </lineage>
</organism>
<evidence type="ECO:0000256" key="1">
    <source>
        <dbReference type="SAM" id="MobiDB-lite"/>
    </source>
</evidence>
<reference evidence="4 5" key="1">
    <citation type="submission" date="2018-10" db="EMBL/GenBank/DDBJ databases">
        <title>Isolation, diversity and antifungal activity of actinobacteria from wheat.</title>
        <authorList>
            <person name="Han C."/>
        </authorList>
    </citation>
    <scope>NUCLEOTIDE SEQUENCE [LARGE SCALE GENOMIC DNA]</scope>
    <source>
        <strain evidence="4 5">NEAU-YY56</strain>
    </source>
</reference>
<keyword evidence="5" id="KW-1185">Reference proteome</keyword>
<keyword evidence="2" id="KW-1133">Transmembrane helix</keyword>
<dbReference type="Pfam" id="PF10708">
    <property type="entry name" value="DUF2510"/>
    <property type="match status" value="1"/>
</dbReference>
<protein>
    <submittedName>
        <fullName evidence="4">DUF2510 domain-containing protein</fullName>
    </submittedName>
</protein>
<evidence type="ECO:0000313" key="4">
    <source>
        <dbReference type="EMBL" id="RMI13738.1"/>
    </source>
</evidence>
<dbReference type="InterPro" id="IPR018929">
    <property type="entry name" value="DUF2510"/>
</dbReference>
<gene>
    <name evidence="4" type="ORF">EBM89_03215</name>
</gene>
<name>A0A3M2JUA2_9CELL</name>
<accession>A0A3M2JUA2</accession>
<dbReference type="AlphaFoldDB" id="A0A3M2JUA2"/>
<feature type="region of interest" description="Disordered" evidence="1">
    <location>
        <begin position="35"/>
        <end position="70"/>
    </location>
</feature>
<feature type="compositionally biased region" description="Low complexity" evidence="1">
    <location>
        <begin position="58"/>
        <end position="69"/>
    </location>
</feature>
<evidence type="ECO:0000313" key="5">
    <source>
        <dbReference type="Proteomes" id="UP000269289"/>
    </source>
</evidence>
<dbReference type="OrthoDB" id="5244233at2"/>
<comment type="caution">
    <text evidence="4">The sequence shown here is derived from an EMBL/GenBank/DDBJ whole genome shotgun (WGS) entry which is preliminary data.</text>
</comment>
<sequence length="150" mass="15789">MSGYDGTGERDAVAPGWYYDAGTGSQRWWDGQAWTERRQPAADGAASTAPYASQPHGQQPYPQQPYAPARPVLTNHPATAGLVLGIVAMVVNVLTIPSIVGIVLSSAGLRRANQLAAHGYAAVGRAKAGWGLALSVLAFLFSASSKFFLF</sequence>
<dbReference type="EMBL" id="RFFI01000010">
    <property type="protein sequence ID" value="RMI13738.1"/>
    <property type="molecule type" value="Genomic_DNA"/>
</dbReference>
<feature type="transmembrane region" description="Helical" evidence="2">
    <location>
        <begin position="128"/>
        <end position="149"/>
    </location>
</feature>
<feature type="transmembrane region" description="Helical" evidence="2">
    <location>
        <begin position="82"/>
        <end position="107"/>
    </location>
</feature>
<dbReference type="RefSeq" id="WP_122148017.1">
    <property type="nucleotide sequence ID" value="NZ_RFFI01000010.1"/>
</dbReference>